<comment type="caution">
    <text evidence="1">The sequence shown here is derived from an EMBL/GenBank/DDBJ whole genome shotgun (WGS) entry which is preliminary data.</text>
</comment>
<sequence>MVHIEVVRSCNSTLVKKQPLVAVFVGGTAGIGESSVRALAATHSVQGKGLRLYIVGRNADAAEKIISDCVRICPVGQFRFVPAEDLALLKDVDRVCAEIVRAEENENKYGETARLDILVMSQGYISFEPRRETKEGLDTLLSLRYYSRMRFIINLLPLLLASPLPAHVVSVFAAGREGKFYPEDLSLRDPEHYGVFINISHVAYMTTFFVETLATRHPGQLSLVHVYPGLVMTNEFQTGRFPLWFKMMWRWLVAPIVWPFSVPLRECGERILFLATPRFPAWQTTEVGIIAQEDDSASVEGNVAIAIGSDGNYGSGAYAVNWNGETIPTEKAYKRFREDGLAERVWDHTMKAFEDIEAGNVFTG</sequence>
<reference evidence="2" key="1">
    <citation type="journal article" date="2024" name="Front. Bioeng. Biotechnol.">
        <title>Genome-scale model development and genomic sequencing of the oleaginous clade Lipomyces.</title>
        <authorList>
            <person name="Czajka J.J."/>
            <person name="Han Y."/>
            <person name="Kim J."/>
            <person name="Mondo S.J."/>
            <person name="Hofstad B.A."/>
            <person name="Robles A."/>
            <person name="Haridas S."/>
            <person name="Riley R."/>
            <person name="LaButti K."/>
            <person name="Pangilinan J."/>
            <person name="Andreopoulos W."/>
            <person name="Lipzen A."/>
            <person name="Yan J."/>
            <person name="Wang M."/>
            <person name="Ng V."/>
            <person name="Grigoriev I.V."/>
            <person name="Spatafora J.W."/>
            <person name="Magnuson J.K."/>
            <person name="Baker S.E."/>
            <person name="Pomraning K.R."/>
        </authorList>
    </citation>
    <scope>NUCLEOTIDE SEQUENCE [LARGE SCALE GENOMIC DNA]</scope>
    <source>
        <strain evidence="2">CBS 10300</strain>
    </source>
</reference>
<evidence type="ECO:0000313" key="1">
    <source>
        <dbReference type="EMBL" id="KAK9321583.1"/>
    </source>
</evidence>
<dbReference type="Proteomes" id="UP001489719">
    <property type="component" value="Unassembled WGS sequence"/>
</dbReference>
<gene>
    <name evidence="1" type="ORF">V1517DRAFT_170511</name>
</gene>
<organism evidence="1 2">
    <name type="scientific">Lipomyces orientalis</name>
    <dbReference type="NCBI Taxonomy" id="1233043"/>
    <lineage>
        <taxon>Eukaryota</taxon>
        <taxon>Fungi</taxon>
        <taxon>Dikarya</taxon>
        <taxon>Ascomycota</taxon>
        <taxon>Saccharomycotina</taxon>
        <taxon>Lipomycetes</taxon>
        <taxon>Lipomycetales</taxon>
        <taxon>Lipomycetaceae</taxon>
        <taxon>Lipomyces</taxon>
    </lineage>
</organism>
<accession>A0ACC3TK76</accession>
<keyword evidence="2" id="KW-1185">Reference proteome</keyword>
<evidence type="ECO:0000313" key="2">
    <source>
        <dbReference type="Proteomes" id="UP001489719"/>
    </source>
</evidence>
<protein>
    <submittedName>
        <fullName evidence="1">Uncharacterized protein</fullName>
    </submittedName>
</protein>
<dbReference type="EMBL" id="MU970095">
    <property type="protein sequence ID" value="KAK9321583.1"/>
    <property type="molecule type" value="Genomic_DNA"/>
</dbReference>
<proteinExistence type="predicted"/>
<name>A0ACC3TK76_9ASCO</name>